<organism evidence="1 2">
    <name type="scientific">Apostasia shenzhenica</name>
    <dbReference type="NCBI Taxonomy" id="1088818"/>
    <lineage>
        <taxon>Eukaryota</taxon>
        <taxon>Viridiplantae</taxon>
        <taxon>Streptophyta</taxon>
        <taxon>Embryophyta</taxon>
        <taxon>Tracheophyta</taxon>
        <taxon>Spermatophyta</taxon>
        <taxon>Magnoliopsida</taxon>
        <taxon>Liliopsida</taxon>
        <taxon>Asparagales</taxon>
        <taxon>Orchidaceae</taxon>
        <taxon>Apostasioideae</taxon>
        <taxon>Apostasia</taxon>
    </lineage>
</organism>
<dbReference type="Proteomes" id="UP000236161">
    <property type="component" value="Unassembled WGS sequence"/>
</dbReference>
<gene>
    <name evidence="1" type="ORF">AXF42_Ash013042</name>
</gene>
<reference evidence="1 2" key="1">
    <citation type="journal article" date="2017" name="Nature">
        <title>The Apostasia genome and the evolution of orchids.</title>
        <authorList>
            <person name="Zhang G.Q."/>
            <person name="Liu K.W."/>
            <person name="Li Z."/>
            <person name="Lohaus R."/>
            <person name="Hsiao Y.Y."/>
            <person name="Niu S.C."/>
            <person name="Wang J.Y."/>
            <person name="Lin Y.C."/>
            <person name="Xu Q."/>
            <person name="Chen L.J."/>
            <person name="Yoshida K."/>
            <person name="Fujiwara S."/>
            <person name="Wang Z.W."/>
            <person name="Zhang Y.Q."/>
            <person name="Mitsuda N."/>
            <person name="Wang M."/>
            <person name="Liu G.H."/>
            <person name="Pecoraro L."/>
            <person name="Huang H.X."/>
            <person name="Xiao X.J."/>
            <person name="Lin M."/>
            <person name="Wu X.Y."/>
            <person name="Wu W.L."/>
            <person name="Chen Y.Y."/>
            <person name="Chang S.B."/>
            <person name="Sakamoto S."/>
            <person name="Ohme-Takagi M."/>
            <person name="Yagi M."/>
            <person name="Zeng S.J."/>
            <person name="Shen C.Y."/>
            <person name="Yeh C.M."/>
            <person name="Luo Y.B."/>
            <person name="Tsai W.C."/>
            <person name="Van de Peer Y."/>
            <person name="Liu Z.J."/>
        </authorList>
    </citation>
    <scope>NUCLEOTIDE SEQUENCE [LARGE SCALE GENOMIC DNA]</scope>
    <source>
        <strain evidence="2">cv. Shenzhen</strain>
        <tissue evidence="1">Stem</tissue>
    </source>
</reference>
<dbReference type="AlphaFoldDB" id="A0A2I0ARZ2"/>
<keyword evidence="2" id="KW-1185">Reference proteome</keyword>
<proteinExistence type="predicted"/>
<accession>A0A2I0ARZ2</accession>
<sequence length="72" mass="7862">MQDIHGAARQPLMAFRGSSMSANPFDAIPNPTSTHNLMKEASLTKTITKMKGEIPTKGLQTISQTEFPSRES</sequence>
<dbReference type="EMBL" id="KZ451955">
    <property type="protein sequence ID" value="PKA58317.1"/>
    <property type="molecule type" value="Genomic_DNA"/>
</dbReference>
<name>A0A2I0ARZ2_9ASPA</name>
<evidence type="ECO:0000313" key="1">
    <source>
        <dbReference type="EMBL" id="PKA58317.1"/>
    </source>
</evidence>
<protein>
    <submittedName>
        <fullName evidence="1">Uncharacterized protein</fullName>
    </submittedName>
</protein>
<evidence type="ECO:0000313" key="2">
    <source>
        <dbReference type="Proteomes" id="UP000236161"/>
    </source>
</evidence>